<reference evidence="3 4" key="1">
    <citation type="submission" date="2020-02" db="EMBL/GenBank/DDBJ databases">
        <title>Aliifodinibius halophilus 2W32, complete genome.</title>
        <authorList>
            <person name="Li Y."/>
            <person name="Wu S."/>
        </authorList>
    </citation>
    <scope>NUCLEOTIDE SEQUENCE [LARGE SCALE GENOMIC DNA]</scope>
    <source>
        <strain evidence="3 4">2W32</strain>
    </source>
</reference>
<dbReference type="InterPro" id="IPR016047">
    <property type="entry name" value="M23ase_b-sheet_dom"/>
</dbReference>
<dbReference type="InterPro" id="IPR011055">
    <property type="entry name" value="Dup_hybrid_motif"/>
</dbReference>
<protein>
    <submittedName>
        <fullName evidence="3">Peptidoglycan DD-metalloendopeptidase family protein</fullName>
    </submittedName>
</protein>
<accession>A0A6M1T5C1</accession>
<dbReference type="InterPro" id="IPR050570">
    <property type="entry name" value="Cell_wall_metabolism_enzyme"/>
</dbReference>
<dbReference type="PANTHER" id="PTHR21666:SF285">
    <property type="entry name" value="M23 FAMILY METALLOPEPTIDASE"/>
    <property type="match status" value="1"/>
</dbReference>
<dbReference type="CDD" id="cd12797">
    <property type="entry name" value="M23_peptidase"/>
    <property type="match status" value="1"/>
</dbReference>
<comment type="caution">
    <text evidence="3">The sequence shown here is derived from an EMBL/GenBank/DDBJ whole genome shotgun (WGS) entry which is preliminary data.</text>
</comment>
<dbReference type="AlphaFoldDB" id="A0A6M1T5C1"/>
<feature type="transmembrane region" description="Helical" evidence="1">
    <location>
        <begin position="6"/>
        <end position="23"/>
    </location>
</feature>
<dbReference type="Pfam" id="PF01551">
    <property type="entry name" value="Peptidase_M23"/>
    <property type="match status" value="1"/>
</dbReference>
<dbReference type="EMBL" id="JAALLS010000010">
    <property type="protein sequence ID" value="NGP88455.1"/>
    <property type="molecule type" value="Genomic_DNA"/>
</dbReference>
<dbReference type="RefSeq" id="WP_165268202.1">
    <property type="nucleotide sequence ID" value="NZ_JAALLS010000010.1"/>
</dbReference>
<keyword evidence="1" id="KW-1133">Transmembrane helix</keyword>
<evidence type="ECO:0000256" key="1">
    <source>
        <dbReference type="SAM" id="Phobius"/>
    </source>
</evidence>
<sequence length="297" mass="32949">MAFVNLFVAQLLLPFLFIIWLWNSQENSRINWILLLLATSSVVGFSLIVGAQAWTSIYLGLLILVAYFVAVIKSLFRLPAHWGPIQLGNTWQKKVTTITYIIICLCFIPLNIFGLMGYTTSHPSIELQFPLQNGVYHVAHGGSTPLINYHNIHEAQQFALDISELNSLGTRAKGIYPNNLSSYAIYADTVYSPCSGRIQKAVSDLPDYIPPNHDPKHPAGNHVMIKCKEAHVYLAHLLQKSVLVDSSEIVSKGTPVGQVGNSGNTSEPHLHIHATRDGVGIPILFNGRFLVRNSLIW</sequence>
<gene>
    <name evidence="3" type="ORF">G3569_08815</name>
</gene>
<dbReference type="SUPFAM" id="SSF51261">
    <property type="entry name" value="Duplicated hybrid motif"/>
    <property type="match status" value="1"/>
</dbReference>
<dbReference type="Proteomes" id="UP000479132">
    <property type="component" value="Unassembled WGS sequence"/>
</dbReference>
<feature type="transmembrane region" description="Helical" evidence="1">
    <location>
        <begin position="57"/>
        <end position="76"/>
    </location>
</feature>
<keyword evidence="1" id="KW-0812">Transmembrane</keyword>
<feature type="transmembrane region" description="Helical" evidence="1">
    <location>
        <begin position="30"/>
        <end position="51"/>
    </location>
</feature>
<evidence type="ECO:0000313" key="4">
    <source>
        <dbReference type="Proteomes" id="UP000479132"/>
    </source>
</evidence>
<dbReference type="Gene3D" id="2.70.70.10">
    <property type="entry name" value="Glucose Permease (Domain IIA)"/>
    <property type="match status" value="1"/>
</dbReference>
<proteinExistence type="predicted"/>
<dbReference type="PANTHER" id="PTHR21666">
    <property type="entry name" value="PEPTIDASE-RELATED"/>
    <property type="match status" value="1"/>
</dbReference>
<feature type="domain" description="M23ase beta-sheet core" evidence="2">
    <location>
        <begin position="188"/>
        <end position="278"/>
    </location>
</feature>
<name>A0A6M1T5C1_9BACT</name>
<keyword evidence="4" id="KW-1185">Reference proteome</keyword>
<keyword evidence="1" id="KW-0472">Membrane</keyword>
<evidence type="ECO:0000313" key="3">
    <source>
        <dbReference type="EMBL" id="NGP88455.1"/>
    </source>
</evidence>
<organism evidence="3 4">
    <name type="scientific">Fodinibius halophilus</name>
    <dbReference type="NCBI Taxonomy" id="1736908"/>
    <lineage>
        <taxon>Bacteria</taxon>
        <taxon>Pseudomonadati</taxon>
        <taxon>Balneolota</taxon>
        <taxon>Balneolia</taxon>
        <taxon>Balneolales</taxon>
        <taxon>Balneolaceae</taxon>
        <taxon>Fodinibius</taxon>
    </lineage>
</organism>
<dbReference type="GO" id="GO:0004222">
    <property type="term" value="F:metalloendopeptidase activity"/>
    <property type="evidence" value="ECO:0007669"/>
    <property type="project" value="TreeGrafter"/>
</dbReference>
<evidence type="ECO:0000259" key="2">
    <source>
        <dbReference type="Pfam" id="PF01551"/>
    </source>
</evidence>
<feature type="transmembrane region" description="Helical" evidence="1">
    <location>
        <begin position="97"/>
        <end position="118"/>
    </location>
</feature>